<dbReference type="InterPro" id="IPR036397">
    <property type="entry name" value="RNaseH_sf"/>
</dbReference>
<evidence type="ECO:0000259" key="1">
    <source>
        <dbReference type="Pfam" id="PF13456"/>
    </source>
</evidence>
<evidence type="ECO:0000313" key="3">
    <source>
        <dbReference type="Proteomes" id="UP001459277"/>
    </source>
</evidence>
<dbReference type="EMBL" id="JAZDWU010000002">
    <property type="protein sequence ID" value="KAL0012533.1"/>
    <property type="molecule type" value="Genomic_DNA"/>
</dbReference>
<sequence length="268" mass="29280">MHAYISGKILRNTAIASKQQQHFPTDLKVPVLPCLPSLPYSKLAPCRTEEDLIHLILEPPCSSLPASEQWLASLNMALVVDEIWSLGNQVLYQEAQVDIPKSTQSVQHKFLEYSKLLVGKQPNVAPACPTTWSPPPLGWIKVNVDAAISSSHAALGVIARNHKGDVLKAWGRCIPICSSLQAEVAALLWAVELASQEQWLQLIFEGDAKACLDPLSSPTSTPDWSITHEVAKFALTSLRSFSFCSGNIPPVVESVCKADYPPFVSFDV</sequence>
<dbReference type="Gene3D" id="3.30.420.10">
    <property type="entry name" value="Ribonuclease H-like superfamily/Ribonuclease H"/>
    <property type="match status" value="1"/>
</dbReference>
<dbReference type="CDD" id="cd06222">
    <property type="entry name" value="RNase_H_like"/>
    <property type="match status" value="1"/>
</dbReference>
<organism evidence="2 3">
    <name type="scientific">Lithocarpus litseifolius</name>
    <dbReference type="NCBI Taxonomy" id="425828"/>
    <lineage>
        <taxon>Eukaryota</taxon>
        <taxon>Viridiplantae</taxon>
        <taxon>Streptophyta</taxon>
        <taxon>Embryophyta</taxon>
        <taxon>Tracheophyta</taxon>
        <taxon>Spermatophyta</taxon>
        <taxon>Magnoliopsida</taxon>
        <taxon>eudicotyledons</taxon>
        <taxon>Gunneridae</taxon>
        <taxon>Pentapetalae</taxon>
        <taxon>rosids</taxon>
        <taxon>fabids</taxon>
        <taxon>Fagales</taxon>
        <taxon>Fagaceae</taxon>
        <taxon>Lithocarpus</taxon>
    </lineage>
</organism>
<dbReference type="Pfam" id="PF13456">
    <property type="entry name" value="RVT_3"/>
    <property type="match status" value="1"/>
</dbReference>
<proteinExistence type="predicted"/>
<reference evidence="2 3" key="1">
    <citation type="submission" date="2024-01" db="EMBL/GenBank/DDBJ databases">
        <title>A telomere-to-telomere, gap-free genome of sweet tea (Lithocarpus litseifolius).</title>
        <authorList>
            <person name="Zhou J."/>
        </authorList>
    </citation>
    <scope>NUCLEOTIDE SEQUENCE [LARGE SCALE GENOMIC DNA]</scope>
    <source>
        <strain evidence="2">Zhou-2022a</strain>
        <tissue evidence="2">Leaf</tissue>
    </source>
</reference>
<comment type="caution">
    <text evidence="2">The sequence shown here is derived from an EMBL/GenBank/DDBJ whole genome shotgun (WGS) entry which is preliminary data.</text>
</comment>
<dbReference type="GO" id="GO:0004523">
    <property type="term" value="F:RNA-DNA hybrid ribonuclease activity"/>
    <property type="evidence" value="ECO:0007669"/>
    <property type="project" value="InterPro"/>
</dbReference>
<accession>A0AAW2DSL4</accession>
<dbReference type="AlphaFoldDB" id="A0AAW2DSL4"/>
<dbReference type="InterPro" id="IPR044730">
    <property type="entry name" value="RNase_H-like_dom_plant"/>
</dbReference>
<feature type="domain" description="RNase H type-1" evidence="1">
    <location>
        <begin position="143"/>
        <end position="243"/>
    </location>
</feature>
<protein>
    <recommendedName>
        <fullName evidence="1">RNase H type-1 domain-containing protein</fullName>
    </recommendedName>
</protein>
<dbReference type="InterPro" id="IPR002156">
    <property type="entry name" value="RNaseH_domain"/>
</dbReference>
<gene>
    <name evidence="2" type="ORF">SO802_007641</name>
</gene>
<dbReference type="SUPFAM" id="SSF53098">
    <property type="entry name" value="Ribonuclease H-like"/>
    <property type="match status" value="1"/>
</dbReference>
<dbReference type="InterPro" id="IPR012337">
    <property type="entry name" value="RNaseH-like_sf"/>
</dbReference>
<evidence type="ECO:0000313" key="2">
    <source>
        <dbReference type="EMBL" id="KAL0012533.1"/>
    </source>
</evidence>
<dbReference type="PANTHER" id="PTHR47074:SF11">
    <property type="entry name" value="REVERSE TRANSCRIPTASE-LIKE PROTEIN"/>
    <property type="match status" value="1"/>
</dbReference>
<keyword evidence="3" id="KW-1185">Reference proteome</keyword>
<dbReference type="Proteomes" id="UP001459277">
    <property type="component" value="Unassembled WGS sequence"/>
</dbReference>
<dbReference type="GO" id="GO:0003676">
    <property type="term" value="F:nucleic acid binding"/>
    <property type="evidence" value="ECO:0007669"/>
    <property type="project" value="InterPro"/>
</dbReference>
<name>A0AAW2DSL4_9ROSI</name>
<dbReference type="InterPro" id="IPR052929">
    <property type="entry name" value="RNase_H-like_EbsB-rel"/>
</dbReference>
<dbReference type="PANTHER" id="PTHR47074">
    <property type="entry name" value="BNAC02G40300D PROTEIN"/>
    <property type="match status" value="1"/>
</dbReference>